<dbReference type="EMBL" id="LAZR01004808">
    <property type="protein sequence ID" value="KKN05417.1"/>
    <property type="molecule type" value="Genomic_DNA"/>
</dbReference>
<comment type="caution">
    <text evidence="1">The sequence shown here is derived from an EMBL/GenBank/DDBJ whole genome shotgun (WGS) entry which is preliminary data.</text>
</comment>
<sequence>MNLAYYARCQTISVSMQELRDIELIAELDSHVLPFDAEVSEAVVKAQSSGDSVMDTVFQPLVEKCDILFFRALPDGRITAGVAREIQFARELSLPVLELPSGVIRRTMNVAETREYLRESGEG</sequence>
<accession>A0A0F9N116</accession>
<evidence type="ECO:0000313" key="1">
    <source>
        <dbReference type="EMBL" id="KKN05417.1"/>
    </source>
</evidence>
<organism evidence="1">
    <name type="scientific">marine sediment metagenome</name>
    <dbReference type="NCBI Taxonomy" id="412755"/>
    <lineage>
        <taxon>unclassified sequences</taxon>
        <taxon>metagenomes</taxon>
        <taxon>ecological metagenomes</taxon>
    </lineage>
</organism>
<protein>
    <submittedName>
        <fullName evidence="1">Uncharacterized protein</fullName>
    </submittedName>
</protein>
<name>A0A0F9N116_9ZZZZ</name>
<reference evidence="1" key="1">
    <citation type="journal article" date="2015" name="Nature">
        <title>Complex archaea that bridge the gap between prokaryotes and eukaryotes.</title>
        <authorList>
            <person name="Spang A."/>
            <person name="Saw J.H."/>
            <person name="Jorgensen S.L."/>
            <person name="Zaremba-Niedzwiedzka K."/>
            <person name="Martijn J."/>
            <person name="Lind A.E."/>
            <person name="van Eijk R."/>
            <person name="Schleper C."/>
            <person name="Guy L."/>
            <person name="Ettema T.J."/>
        </authorList>
    </citation>
    <scope>NUCLEOTIDE SEQUENCE</scope>
</reference>
<proteinExistence type="predicted"/>
<gene>
    <name evidence="1" type="ORF">LCGC14_1087560</name>
</gene>
<dbReference type="AlphaFoldDB" id="A0A0F9N116"/>